<keyword evidence="3" id="KW-1185">Reference proteome</keyword>
<gene>
    <name evidence="2" type="ORF">CAMP_LOCUS9710</name>
</gene>
<protein>
    <submittedName>
        <fullName evidence="2">Uncharacterized protein</fullName>
    </submittedName>
</protein>
<evidence type="ECO:0000313" key="2">
    <source>
        <dbReference type="EMBL" id="CAI5447073.1"/>
    </source>
</evidence>
<evidence type="ECO:0000256" key="1">
    <source>
        <dbReference type="SAM" id="Phobius"/>
    </source>
</evidence>
<comment type="caution">
    <text evidence="2">The sequence shown here is derived from an EMBL/GenBank/DDBJ whole genome shotgun (WGS) entry which is preliminary data.</text>
</comment>
<organism evidence="2 3">
    <name type="scientific">Caenorhabditis angaria</name>
    <dbReference type="NCBI Taxonomy" id="860376"/>
    <lineage>
        <taxon>Eukaryota</taxon>
        <taxon>Metazoa</taxon>
        <taxon>Ecdysozoa</taxon>
        <taxon>Nematoda</taxon>
        <taxon>Chromadorea</taxon>
        <taxon>Rhabditida</taxon>
        <taxon>Rhabditina</taxon>
        <taxon>Rhabditomorpha</taxon>
        <taxon>Rhabditoidea</taxon>
        <taxon>Rhabditidae</taxon>
        <taxon>Peloderinae</taxon>
        <taxon>Caenorhabditis</taxon>
    </lineage>
</organism>
<dbReference type="AlphaFoldDB" id="A0A9P1IMI0"/>
<feature type="transmembrane region" description="Helical" evidence="1">
    <location>
        <begin position="40"/>
        <end position="63"/>
    </location>
</feature>
<dbReference type="Proteomes" id="UP001152747">
    <property type="component" value="Unassembled WGS sequence"/>
</dbReference>
<dbReference type="EMBL" id="CANHGI010000004">
    <property type="protein sequence ID" value="CAI5447073.1"/>
    <property type="molecule type" value="Genomic_DNA"/>
</dbReference>
<sequence>MGDNGCVTDKDCGKHAFCAHIDPYPGECLPVDDSDLTRNIIIGSIVVFSIALIAVGICVFVKLRNRGANSSNMSNPSSRG</sequence>
<keyword evidence="1" id="KW-0812">Transmembrane</keyword>
<evidence type="ECO:0000313" key="3">
    <source>
        <dbReference type="Proteomes" id="UP001152747"/>
    </source>
</evidence>
<keyword evidence="1" id="KW-1133">Transmembrane helix</keyword>
<name>A0A9P1IMI0_9PELO</name>
<proteinExistence type="predicted"/>
<reference evidence="2" key="1">
    <citation type="submission" date="2022-11" db="EMBL/GenBank/DDBJ databases">
        <authorList>
            <person name="Kikuchi T."/>
        </authorList>
    </citation>
    <scope>NUCLEOTIDE SEQUENCE</scope>
    <source>
        <strain evidence="2">PS1010</strain>
    </source>
</reference>
<keyword evidence="1" id="KW-0472">Membrane</keyword>
<accession>A0A9P1IMI0</accession>